<evidence type="ECO:0000313" key="2">
    <source>
        <dbReference type="Proteomes" id="UP001432202"/>
    </source>
</evidence>
<reference evidence="1 2" key="1">
    <citation type="submission" date="2024-02" db="EMBL/GenBank/DDBJ databases">
        <title>STSV induces naive adaptation in Sulfolobus.</title>
        <authorList>
            <person name="Xiang X."/>
            <person name="Song M."/>
        </authorList>
    </citation>
    <scope>NUCLEOTIDE SEQUENCE [LARGE SCALE GENOMIC DNA]</scope>
    <source>
        <strain evidence="1 2">RT2</strain>
    </source>
</reference>
<dbReference type="EMBL" id="CP146016">
    <property type="protein sequence ID" value="WWQ59782.1"/>
    <property type="molecule type" value="Genomic_DNA"/>
</dbReference>
<evidence type="ECO:0008006" key="3">
    <source>
        <dbReference type="Google" id="ProtNLM"/>
    </source>
</evidence>
<protein>
    <recommendedName>
        <fullName evidence="3">Aminoglycoside phosphotransferase domain-containing protein</fullName>
    </recommendedName>
</protein>
<gene>
    <name evidence="1" type="ORF">V6M85_09885</name>
</gene>
<dbReference type="Proteomes" id="UP001432202">
    <property type="component" value="Chromosome"/>
</dbReference>
<evidence type="ECO:0000313" key="1">
    <source>
        <dbReference type="EMBL" id="WWQ59782.1"/>
    </source>
</evidence>
<proteinExistence type="predicted"/>
<keyword evidence="2" id="KW-1185">Reference proteome</keyword>
<dbReference type="AlphaFoldDB" id="A0AAX4KZ31"/>
<dbReference type="GeneID" id="89337080"/>
<name>A0AAX4KZ31_9CREN</name>
<dbReference type="RefSeq" id="WP_338599412.1">
    <property type="nucleotide sequence ID" value="NZ_CP146016.1"/>
</dbReference>
<organism evidence="1 2">
    <name type="scientific">Sulfolobus tengchongensis</name>
    <dbReference type="NCBI Taxonomy" id="207809"/>
    <lineage>
        <taxon>Archaea</taxon>
        <taxon>Thermoproteota</taxon>
        <taxon>Thermoprotei</taxon>
        <taxon>Sulfolobales</taxon>
        <taxon>Sulfolobaceae</taxon>
        <taxon>Sulfolobus</taxon>
    </lineage>
</organism>
<sequence>MLLYFKPAKKEKDINVALEIVSELFASKIGNILSLPIPQISLVRYGETIGLLMDYFPDKSTKNISNLGEIKRSLAFEEWILNIDLKEEHVLSKESKGFIIDHGHSLSAWKPLYYIVQILDKRVSRFDLWANEEDFRDGIELIKSLDQTTIKNTLKESFNVVIESNVCKLFTKQIADEYMELNLRILEKRMKYLLDGKISFAYNYR</sequence>
<accession>A0AAX4KZ31</accession>